<evidence type="ECO:0000313" key="1">
    <source>
        <dbReference type="EMBL" id="KAK1388126.1"/>
    </source>
</evidence>
<proteinExistence type="predicted"/>
<dbReference type="InterPro" id="IPR036291">
    <property type="entry name" value="NAD(P)-bd_dom_sf"/>
</dbReference>
<sequence>MELFQTAPLNFASYSYGWCMNKQTKKLVNKLGSHEKLNERYSNVIKRYNDVIVGLNDTDENLFASVEKNEAEIYPSTLYVMACVLENVPFINGSPQNTFVPGTVLEIRWCNSTFGPANI</sequence>
<dbReference type="SUPFAM" id="SSF51735">
    <property type="entry name" value="NAD(P)-binding Rossmann-fold domains"/>
    <property type="match status" value="1"/>
</dbReference>
<dbReference type="GO" id="GO:0008654">
    <property type="term" value="P:phospholipid biosynthetic process"/>
    <property type="evidence" value="ECO:0007669"/>
    <property type="project" value="InterPro"/>
</dbReference>
<reference evidence="1" key="2">
    <citation type="submission" date="2023-05" db="EMBL/GenBank/DDBJ databases">
        <authorList>
            <person name="Schelkunov M.I."/>
        </authorList>
    </citation>
    <scope>NUCLEOTIDE SEQUENCE</scope>
    <source>
        <strain evidence="1">Hsosn_3</strain>
        <tissue evidence="1">Leaf</tissue>
    </source>
</reference>
<dbReference type="Pfam" id="PF07994">
    <property type="entry name" value="NAD_binding_5"/>
    <property type="match status" value="1"/>
</dbReference>
<reference evidence="1" key="1">
    <citation type="submission" date="2023-02" db="EMBL/GenBank/DDBJ databases">
        <title>Genome of toxic invasive species Heracleum sosnowskyi carries increased number of genes despite the absence of recent whole-genome duplications.</title>
        <authorList>
            <person name="Schelkunov M."/>
            <person name="Shtratnikova V."/>
            <person name="Makarenko M."/>
            <person name="Klepikova A."/>
            <person name="Omelchenko D."/>
            <person name="Novikova G."/>
            <person name="Obukhova E."/>
            <person name="Bogdanov V."/>
            <person name="Penin A."/>
            <person name="Logacheva M."/>
        </authorList>
    </citation>
    <scope>NUCLEOTIDE SEQUENCE</scope>
    <source>
        <strain evidence="1">Hsosn_3</strain>
        <tissue evidence="1">Leaf</tissue>
    </source>
</reference>
<organism evidence="1 2">
    <name type="scientific">Heracleum sosnowskyi</name>
    <dbReference type="NCBI Taxonomy" id="360622"/>
    <lineage>
        <taxon>Eukaryota</taxon>
        <taxon>Viridiplantae</taxon>
        <taxon>Streptophyta</taxon>
        <taxon>Embryophyta</taxon>
        <taxon>Tracheophyta</taxon>
        <taxon>Spermatophyta</taxon>
        <taxon>Magnoliopsida</taxon>
        <taxon>eudicotyledons</taxon>
        <taxon>Gunneridae</taxon>
        <taxon>Pentapetalae</taxon>
        <taxon>asterids</taxon>
        <taxon>campanulids</taxon>
        <taxon>Apiales</taxon>
        <taxon>Apiaceae</taxon>
        <taxon>Apioideae</taxon>
        <taxon>apioid superclade</taxon>
        <taxon>Tordylieae</taxon>
        <taxon>Tordyliinae</taxon>
        <taxon>Heracleum</taxon>
    </lineage>
</organism>
<comment type="caution">
    <text evidence="1">The sequence shown here is derived from an EMBL/GenBank/DDBJ whole genome shotgun (WGS) entry which is preliminary data.</text>
</comment>
<gene>
    <name evidence="1" type="ORF">POM88_016304</name>
</gene>
<evidence type="ECO:0000313" key="2">
    <source>
        <dbReference type="Proteomes" id="UP001237642"/>
    </source>
</evidence>
<dbReference type="PANTHER" id="PTHR11510">
    <property type="entry name" value="MYO-INOSITOL-1 PHOSPHATE SYNTHASE"/>
    <property type="match status" value="1"/>
</dbReference>
<dbReference type="GO" id="GO:0006021">
    <property type="term" value="P:inositol biosynthetic process"/>
    <property type="evidence" value="ECO:0007669"/>
    <property type="project" value="InterPro"/>
</dbReference>
<accession>A0AAD8MWS5</accession>
<dbReference type="EMBL" id="JAUIZM010000004">
    <property type="protein sequence ID" value="KAK1388126.1"/>
    <property type="molecule type" value="Genomic_DNA"/>
</dbReference>
<dbReference type="Proteomes" id="UP001237642">
    <property type="component" value="Unassembled WGS sequence"/>
</dbReference>
<dbReference type="GO" id="GO:0004512">
    <property type="term" value="F:inositol-3-phosphate synthase activity"/>
    <property type="evidence" value="ECO:0007669"/>
    <property type="project" value="InterPro"/>
</dbReference>
<name>A0AAD8MWS5_9APIA</name>
<dbReference type="Gene3D" id="3.40.50.720">
    <property type="entry name" value="NAD(P)-binding Rossmann-like Domain"/>
    <property type="match status" value="1"/>
</dbReference>
<dbReference type="AlphaFoldDB" id="A0AAD8MWS5"/>
<keyword evidence="2" id="KW-1185">Reference proteome</keyword>
<dbReference type="InterPro" id="IPR002587">
    <property type="entry name" value="Myo-inos-1-P_Synthase"/>
</dbReference>
<protein>
    <submittedName>
        <fullName evidence="1">Uncharacterized protein</fullName>
    </submittedName>
</protein>